<evidence type="ECO:0000256" key="3">
    <source>
        <dbReference type="ARBA" id="ARBA00012759"/>
    </source>
</evidence>
<evidence type="ECO:0000259" key="9">
    <source>
        <dbReference type="PROSITE" id="PS50802"/>
    </source>
</evidence>
<evidence type="ECO:0000256" key="5">
    <source>
        <dbReference type="ARBA" id="ARBA00022786"/>
    </source>
</evidence>
<evidence type="ECO:0000313" key="11">
    <source>
        <dbReference type="WBParaSite" id="Hba_13772"/>
    </source>
</evidence>
<evidence type="ECO:0000256" key="8">
    <source>
        <dbReference type="SAM" id="MobiDB-lite"/>
    </source>
</evidence>
<dbReference type="AlphaFoldDB" id="A0A1I7X8P9"/>
<dbReference type="GO" id="GO:0061578">
    <property type="term" value="F:K63-linked deubiquitinase activity"/>
    <property type="evidence" value="ECO:0007669"/>
    <property type="project" value="TreeGrafter"/>
</dbReference>
<dbReference type="WBParaSite" id="Hba_13772">
    <property type="protein sequence ID" value="Hba_13772"/>
    <property type="gene ID" value="Hba_13772"/>
</dbReference>
<dbReference type="GO" id="GO:0004843">
    <property type="term" value="F:cysteine-type deubiquitinase activity"/>
    <property type="evidence" value="ECO:0007669"/>
    <property type="project" value="UniProtKB-EC"/>
</dbReference>
<feature type="region of interest" description="Disordered" evidence="8">
    <location>
        <begin position="169"/>
        <end position="200"/>
    </location>
</feature>
<feature type="domain" description="OTU" evidence="9">
    <location>
        <begin position="51"/>
        <end position="162"/>
    </location>
</feature>
<dbReference type="InterPro" id="IPR038765">
    <property type="entry name" value="Papain-like_cys_pep_sf"/>
</dbReference>
<sequence>MRAGCQSPNVNSDDEYGPGFKNEEVTYYLYYLYSCSLEVEFAQRLRDIRGFEIKEMQGDGSCMFRAVADQVYGDEDMHGEVRRLCMDYMDRNRDHFSQFITEDFDEYVARKREPVEHGNHVEMQAISEMYARPVEIYEYSERLFLFLFFVSRESYIEYVKSLERGVENRKKSPLRKEMHSSTGNRSPKSKRISERSDQIASDSKNLPHMVASCSRDSSDIPSTSRVPGLYEELLAMGAYSDWVEGEEEDAMIAQAVLLSQQQFMEDLQREDRAVMTGSTRPFKLAAVEILFMFHYLVSLLWFT</sequence>
<reference evidence="11" key="1">
    <citation type="submission" date="2016-11" db="UniProtKB">
        <authorList>
            <consortium name="WormBaseParasite"/>
        </authorList>
    </citation>
    <scope>IDENTIFICATION</scope>
</reference>
<keyword evidence="5" id="KW-0833">Ubl conjugation pathway</keyword>
<accession>A0A1I7X8P9</accession>
<dbReference type="PANTHER" id="PTHR12419">
    <property type="entry name" value="OTU DOMAIN CONTAINING PROTEIN"/>
    <property type="match status" value="1"/>
</dbReference>
<evidence type="ECO:0000256" key="1">
    <source>
        <dbReference type="ARBA" id="ARBA00000707"/>
    </source>
</evidence>
<evidence type="ECO:0000313" key="10">
    <source>
        <dbReference type="Proteomes" id="UP000095283"/>
    </source>
</evidence>
<dbReference type="Proteomes" id="UP000095283">
    <property type="component" value="Unplaced"/>
</dbReference>
<dbReference type="PANTHER" id="PTHR12419:SF4">
    <property type="entry name" value="OTU DOMAIN-CONTAINING PROTEIN 5"/>
    <property type="match status" value="1"/>
</dbReference>
<evidence type="ECO:0000256" key="2">
    <source>
        <dbReference type="ARBA" id="ARBA00010407"/>
    </source>
</evidence>
<dbReference type="EC" id="3.4.19.12" evidence="3"/>
<dbReference type="InterPro" id="IPR050704">
    <property type="entry name" value="Peptidase_C85-like"/>
</dbReference>
<organism evidence="10 11">
    <name type="scientific">Heterorhabditis bacteriophora</name>
    <name type="common">Entomopathogenic nematode worm</name>
    <dbReference type="NCBI Taxonomy" id="37862"/>
    <lineage>
        <taxon>Eukaryota</taxon>
        <taxon>Metazoa</taxon>
        <taxon>Ecdysozoa</taxon>
        <taxon>Nematoda</taxon>
        <taxon>Chromadorea</taxon>
        <taxon>Rhabditida</taxon>
        <taxon>Rhabditina</taxon>
        <taxon>Rhabditomorpha</taxon>
        <taxon>Strongyloidea</taxon>
        <taxon>Heterorhabditidae</taxon>
        <taxon>Heterorhabditis</taxon>
    </lineage>
</organism>
<dbReference type="GO" id="GO:0016579">
    <property type="term" value="P:protein deubiquitination"/>
    <property type="evidence" value="ECO:0007669"/>
    <property type="project" value="TreeGrafter"/>
</dbReference>
<dbReference type="GO" id="GO:0006508">
    <property type="term" value="P:proteolysis"/>
    <property type="evidence" value="ECO:0007669"/>
    <property type="project" value="UniProtKB-KW"/>
</dbReference>
<evidence type="ECO:0000256" key="4">
    <source>
        <dbReference type="ARBA" id="ARBA00022670"/>
    </source>
</evidence>
<comment type="similarity">
    <text evidence="2">Belongs to the peptidase C85 family.</text>
</comment>
<comment type="catalytic activity">
    <reaction evidence="1">
        <text>Thiol-dependent hydrolysis of ester, thioester, amide, peptide and isopeptide bonds formed by the C-terminal Gly of ubiquitin (a 76-residue protein attached to proteins as an intracellular targeting signal).</text>
        <dbReference type="EC" id="3.4.19.12"/>
    </reaction>
</comment>
<keyword evidence="10" id="KW-1185">Reference proteome</keyword>
<protein>
    <recommendedName>
        <fullName evidence="3">ubiquitinyl hydrolase 1</fullName>
        <ecNumber evidence="3">3.4.19.12</ecNumber>
    </recommendedName>
    <alternativeName>
        <fullName evidence="7">Deubiquitinating enzyme A</fullName>
    </alternativeName>
</protein>
<dbReference type="PROSITE" id="PS50802">
    <property type="entry name" value="OTU"/>
    <property type="match status" value="1"/>
</dbReference>
<dbReference type="CDD" id="cd22752">
    <property type="entry name" value="OTU_OTUD5-like"/>
    <property type="match status" value="1"/>
</dbReference>
<keyword evidence="4" id="KW-0645">Protease</keyword>
<dbReference type="SUPFAM" id="SSF54001">
    <property type="entry name" value="Cysteine proteinases"/>
    <property type="match status" value="1"/>
</dbReference>
<dbReference type="Pfam" id="PF02338">
    <property type="entry name" value="OTU"/>
    <property type="match status" value="1"/>
</dbReference>
<keyword evidence="6" id="KW-0378">Hydrolase</keyword>
<evidence type="ECO:0000256" key="6">
    <source>
        <dbReference type="ARBA" id="ARBA00022801"/>
    </source>
</evidence>
<proteinExistence type="inferred from homology"/>
<name>A0A1I7X8P9_HETBA</name>
<feature type="compositionally biased region" description="Basic and acidic residues" evidence="8">
    <location>
        <begin position="169"/>
        <end position="179"/>
    </location>
</feature>
<dbReference type="InterPro" id="IPR003323">
    <property type="entry name" value="OTU_dom"/>
</dbReference>
<dbReference type="Gene3D" id="3.90.70.80">
    <property type="match status" value="1"/>
</dbReference>
<evidence type="ECO:0000256" key="7">
    <source>
        <dbReference type="ARBA" id="ARBA00033460"/>
    </source>
</evidence>